<keyword evidence="2" id="KW-0285">Flavoprotein</keyword>
<dbReference type="EMBL" id="CP010415">
    <property type="protein sequence ID" value="AJE21905.1"/>
    <property type="molecule type" value="Genomic_DNA"/>
</dbReference>
<dbReference type="InterPro" id="IPR027477">
    <property type="entry name" value="Succ_DH/fumarate_Rdtase_cat_sf"/>
</dbReference>
<evidence type="ECO:0000313" key="7">
    <source>
        <dbReference type="Proteomes" id="UP000068210"/>
    </source>
</evidence>
<proteinExistence type="predicted"/>
<evidence type="ECO:0000313" key="6">
    <source>
        <dbReference type="EMBL" id="AJE21905.1"/>
    </source>
</evidence>
<dbReference type="PANTHER" id="PTHR43400:SF10">
    <property type="entry name" value="3-OXOSTEROID 1-DEHYDROGENASE"/>
    <property type="match status" value="1"/>
</dbReference>
<dbReference type="STRING" id="1328314.Achr_24710"/>
<comment type="cofactor">
    <cofactor evidence="1">
        <name>FAD</name>
        <dbReference type="ChEBI" id="CHEBI:57692"/>
    </cofactor>
</comment>
<evidence type="ECO:0000256" key="4">
    <source>
        <dbReference type="ARBA" id="ARBA00023002"/>
    </source>
</evidence>
<dbReference type="RefSeq" id="WP_052263939.1">
    <property type="nucleotide sequence ID" value="NZ_CP010415.1"/>
</dbReference>
<feature type="domain" description="FAD-dependent oxidoreductase 2 FAD-binding" evidence="5">
    <location>
        <begin position="14"/>
        <end position="551"/>
    </location>
</feature>
<evidence type="ECO:0000256" key="2">
    <source>
        <dbReference type="ARBA" id="ARBA00022630"/>
    </source>
</evidence>
<accession>A0A0C4WQQ2</accession>
<dbReference type="AlphaFoldDB" id="A0A0C4WQQ2"/>
<reference evidence="6 7" key="1">
    <citation type="journal article" date="2015" name="PLoS ONE">
        <title>Azotobacter Genomes: The Genome of Azotobacter chroococcum NCIMB 8003 (ATCC 4412).</title>
        <authorList>
            <person name="Robson R.L."/>
            <person name="Jones R."/>
            <person name="Robson R.M."/>
            <person name="Schwartz A."/>
            <person name="Richardson T.H."/>
        </authorList>
    </citation>
    <scope>NUCLEOTIDE SEQUENCE [LARGE SCALE GENOMIC DNA]</scope>
    <source>
        <strain evidence="6 7">NCIMB 8003</strain>
    </source>
</reference>
<dbReference type="HOGENOM" id="CLU_011398_4_2_6"/>
<dbReference type="GO" id="GO:0016491">
    <property type="term" value="F:oxidoreductase activity"/>
    <property type="evidence" value="ECO:0007669"/>
    <property type="project" value="UniProtKB-KW"/>
</dbReference>
<dbReference type="NCBIfam" id="NF004789">
    <property type="entry name" value="PRK06134.1"/>
    <property type="match status" value="1"/>
</dbReference>
<keyword evidence="7" id="KW-1185">Reference proteome</keyword>
<evidence type="ECO:0000259" key="5">
    <source>
        <dbReference type="Pfam" id="PF00890"/>
    </source>
</evidence>
<sequence>MHSVDSQPLPSQCDVLVQGSGAAGLAAAVTAAEHGLEVVVAEKEPFLGGTSAWSGGWLWIPRNPLAVAEGMVEDAEQPCTYLRSELHTDSLDARMEAFLEQGPRMVEFFQRRTAVQFFSGSRMPDFHDAPGSVRGGRSLCAQPFDGRQLGPWIDRLRPPLDLISLAGMGIAGGADLAHFFNARRSPRSACYVAGRLLRHFRDRLRHGRGMHLVNGNALVARLLKSALDRQVRLFTEAPVRGLLRDGEAVVGARLEQGGALIEIRARRGVVLASGGFSHDLARIHQAYPHLRRGGEHLSPVPAGNTGDGAYLAESVGGKLELRFPEAAAWMPVSRVPLGKGRHGVFPHLLDRYKPGVIGVLRDGRRFTNESESYHDVGAALIQACEGQRETAMWLVCDRTAIGKYGLGYAKPSPMPLRPPLRSGYLLKGATLAELAQRAGIDPRGLEETVRQYNLGAECGVDNEFGRGTTAFNRYLADPEHRPNPCVAPIARGPYYAVKVVMGDLGTFDGLRTSLEGEVLGESGAAIPGLYAVGNDRASVMGGNYPGAGITLGPIMTFGYLTGRHLARAEALQPATRYREAV</sequence>
<dbReference type="SUPFAM" id="SSF51905">
    <property type="entry name" value="FAD/NAD(P)-binding domain"/>
    <property type="match status" value="1"/>
</dbReference>
<dbReference type="PANTHER" id="PTHR43400">
    <property type="entry name" value="FUMARATE REDUCTASE"/>
    <property type="match status" value="1"/>
</dbReference>
<name>A0A0C4WQQ2_9GAMM</name>
<dbReference type="InterPro" id="IPR050315">
    <property type="entry name" value="FAD-oxidoreductase_2"/>
</dbReference>
<evidence type="ECO:0000256" key="1">
    <source>
        <dbReference type="ARBA" id="ARBA00001974"/>
    </source>
</evidence>
<evidence type="ECO:0000256" key="3">
    <source>
        <dbReference type="ARBA" id="ARBA00022827"/>
    </source>
</evidence>
<dbReference type="SUPFAM" id="SSF56425">
    <property type="entry name" value="Succinate dehydrogenase/fumarate reductase flavoprotein, catalytic domain"/>
    <property type="match status" value="1"/>
</dbReference>
<dbReference type="InterPro" id="IPR036188">
    <property type="entry name" value="FAD/NAD-bd_sf"/>
</dbReference>
<dbReference type="GO" id="GO:0008202">
    <property type="term" value="P:steroid metabolic process"/>
    <property type="evidence" value="ECO:0007669"/>
    <property type="project" value="UniProtKB-ARBA"/>
</dbReference>
<dbReference type="InterPro" id="IPR003953">
    <property type="entry name" value="FAD-dep_OxRdtase_2_FAD-bd"/>
</dbReference>
<dbReference type="Gene3D" id="3.50.50.60">
    <property type="entry name" value="FAD/NAD(P)-binding domain"/>
    <property type="match status" value="2"/>
</dbReference>
<dbReference type="KEGG" id="acx:Achr_24710"/>
<protein>
    <submittedName>
        <fullName evidence="6">Fumarate reductase/succinate dehydrogenase flavoprotein domain-containing protein</fullName>
    </submittedName>
</protein>
<keyword evidence="3" id="KW-0274">FAD</keyword>
<dbReference type="Pfam" id="PF00890">
    <property type="entry name" value="FAD_binding_2"/>
    <property type="match status" value="1"/>
</dbReference>
<keyword evidence="4" id="KW-0560">Oxidoreductase</keyword>
<gene>
    <name evidence="6" type="ORF">Achr_24710</name>
</gene>
<organism evidence="6 7">
    <name type="scientific">Azotobacter chroococcum NCIMB 8003</name>
    <dbReference type="NCBI Taxonomy" id="1328314"/>
    <lineage>
        <taxon>Bacteria</taxon>
        <taxon>Pseudomonadati</taxon>
        <taxon>Pseudomonadota</taxon>
        <taxon>Gammaproteobacteria</taxon>
        <taxon>Pseudomonadales</taxon>
        <taxon>Pseudomonadaceae</taxon>
        <taxon>Azotobacter</taxon>
    </lineage>
</organism>
<dbReference type="Proteomes" id="UP000068210">
    <property type="component" value="Chromosome"/>
</dbReference>